<protein>
    <submittedName>
        <fullName evidence="1">Uncharacterized protein</fullName>
    </submittedName>
</protein>
<evidence type="ECO:0000313" key="1">
    <source>
        <dbReference type="EMBL" id="KAG5565657.1"/>
    </source>
</evidence>
<dbReference type="AlphaFoldDB" id="A0AAV6LL07"/>
<organism evidence="1 2">
    <name type="scientific">Rhododendron griersonianum</name>
    <dbReference type="NCBI Taxonomy" id="479676"/>
    <lineage>
        <taxon>Eukaryota</taxon>
        <taxon>Viridiplantae</taxon>
        <taxon>Streptophyta</taxon>
        <taxon>Embryophyta</taxon>
        <taxon>Tracheophyta</taxon>
        <taxon>Spermatophyta</taxon>
        <taxon>Magnoliopsida</taxon>
        <taxon>eudicotyledons</taxon>
        <taxon>Gunneridae</taxon>
        <taxon>Pentapetalae</taxon>
        <taxon>asterids</taxon>
        <taxon>Ericales</taxon>
        <taxon>Ericaceae</taxon>
        <taxon>Ericoideae</taxon>
        <taxon>Rhodoreae</taxon>
        <taxon>Rhododendron</taxon>
    </lineage>
</organism>
<reference evidence="1" key="1">
    <citation type="submission" date="2020-08" db="EMBL/GenBank/DDBJ databases">
        <title>Plant Genome Project.</title>
        <authorList>
            <person name="Zhang R.-G."/>
        </authorList>
    </citation>
    <scope>NUCLEOTIDE SEQUENCE</scope>
    <source>
        <strain evidence="1">WSP0</strain>
        <tissue evidence="1">Leaf</tissue>
    </source>
</reference>
<sequence>MVVISLIKKFRDALAKHSLDHCSLGPPKGLEEKELLALAANKDLSFNFTPKPEQHCLFYPQRDRPS</sequence>
<dbReference type="Proteomes" id="UP000823749">
    <property type="component" value="Chromosome 1"/>
</dbReference>
<dbReference type="EMBL" id="JACTNZ010000001">
    <property type="protein sequence ID" value="KAG5565657.1"/>
    <property type="molecule type" value="Genomic_DNA"/>
</dbReference>
<evidence type="ECO:0000313" key="2">
    <source>
        <dbReference type="Proteomes" id="UP000823749"/>
    </source>
</evidence>
<comment type="caution">
    <text evidence="1">The sequence shown here is derived from an EMBL/GenBank/DDBJ whole genome shotgun (WGS) entry which is preliminary data.</text>
</comment>
<proteinExistence type="predicted"/>
<gene>
    <name evidence="1" type="ORF">RHGRI_001540</name>
</gene>
<accession>A0AAV6LL07</accession>
<name>A0AAV6LL07_9ERIC</name>
<keyword evidence="2" id="KW-1185">Reference proteome</keyword>